<evidence type="ECO:0000256" key="6">
    <source>
        <dbReference type="ARBA" id="ARBA00023136"/>
    </source>
</evidence>
<keyword evidence="5 8" id="KW-0732">Signal</keyword>
<evidence type="ECO:0000256" key="1">
    <source>
        <dbReference type="ARBA" id="ARBA00004571"/>
    </source>
</evidence>
<evidence type="ECO:0000256" key="4">
    <source>
        <dbReference type="ARBA" id="ARBA00022692"/>
    </source>
</evidence>
<evidence type="ECO:0000256" key="2">
    <source>
        <dbReference type="ARBA" id="ARBA00008163"/>
    </source>
</evidence>
<evidence type="ECO:0000313" key="10">
    <source>
        <dbReference type="Proteomes" id="UP000464657"/>
    </source>
</evidence>
<accession>A0A7L4ZJX2</accession>
<dbReference type="Proteomes" id="UP000464657">
    <property type="component" value="Chromosome"/>
</dbReference>
<evidence type="ECO:0000313" key="9">
    <source>
        <dbReference type="EMBL" id="QHI37018.1"/>
    </source>
</evidence>
<keyword evidence="3" id="KW-1134">Transmembrane beta strand</keyword>
<comment type="subcellular location">
    <subcellularLocation>
        <location evidence="1">Cell outer membrane</location>
        <topology evidence="1">Multi-pass membrane protein</topology>
    </subcellularLocation>
</comment>
<dbReference type="RefSeq" id="WP_160129675.1">
    <property type="nucleotide sequence ID" value="NZ_CP019288.1"/>
</dbReference>
<dbReference type="InterPro" id="IPR005017">
    <property type="entry name" value="OMPP1/FadL/TodX"/>
</dbReference>
<sequence>MIRKFLGVSILLFFCQISIAQQGTSSPYSFLGIGDLKFKGTSENRSMAGMSVYSDSIHLNLQNPAAFGNLKFTTYTLGASYSQLKLKSSAGTDKGSSSALDYLAIGFPISKKMGIGFGVLPFSSVGYNFEGIGETGIASAPNKFAQYEGEGGLNSVFLSLGYKITKKFSLGATANYNFGNIKNQNTEFLGELNDEGQFVRTLNYGTRSNDESKLSGLSFNLGAYYKTKFNEKLSLTTSLTFSPKSNINSTNSRQLSALNISGTGGAIISSGQIDEIELGDKRKTELALPTKLAFGAGLGQKNKWFAGLEYTLLHNSDFGNDFTTIENVNYDNGSKLAIGGFYIPKYNSFTSYWERVTYRAGIRYEDSGIMVRNENINDFGISFGLGLPVGRSLSNLNVGFEFGKRGTTDSGLIKENYANFHLSLSLNDKWFIKRKYN</sequence>
<proteinExistence type="inferred from homology"/>
<keyword evidence="4" id="KW-0812">Transmembrane</keyword>
<keyword evidence="10" id="KW-1185">Reference proteome</keyword>
<protein>
    <recommendedName>
        <fullName evidence="11">Outer membrane protein</fullName>
    </recommendedName>
</protein>
<dbReference type="SUPFAM" id="SSF56935">
    <property type="entry name" value="Porins"/>
    <property type="match status" value="1"/>
</dbReference>
<gene>
    <name evidence="9" type="ORF">IMCC3317_23890</name>
</gene>
<evidence type="ECO:0000256" key="3">
    <source>
        <dbReference type="ARBA" id="ARBA00022452"/>
    </source>
</evidence>
<evidence type="ECO:0000256" key="8">
    <source>
        <dbReference type="SAM" id="SignalP"/>
    </source>
</evidence>
<feature type="chain" id="PRO_5029608977" description="Outer membrane protein" evidence="8">
    <location>
        <begin position="21"/>
        <end position="437"/>
    </location>
</feature>
<comment type="similarity">
    <text evidence="2">Belongs to the OmpP1/FadL family.</text>
</comment>
<dbReference type="AlphaFoldDB" id="A0A7L4ZJX2"/>
<evidence type="ECO:0008006" key="11">
    <source>
        <dbReference type="Google" id="ProtNLM"/>
    </source>
</evidence>
<evidence type="ECO:0000256" key="7">
    <source>
        <dbReference type="ARBA" id="ARBA00023237"/>
    </source>
</evidence>
<keyword evidence="6" id="KW-0472">Membrane</keyword>
<organism evidence="9 10">
    <name type="scientific">Kordia antarctica</name>
    <dbReference type="NCBI Taxonomy" id="1218801"/>
    <lineage>
        <taxon>Bacteria</taxon>
        <taxon>Pseudomonadati</taxon>
        <taxon>Bacteroidota</taxon>
        <taxon>Flavobacteriia</taxon>
        <taxon>Flavobacteriales</taxon>
        <taxon>Flavobacteriaceae</taxon>
        <taxon>Kordia</taxon>
    </lineage>
</organism>
<evidence type="ECO:0000256" key="5">
    <source>
        <dbReference type="ARBA" id="ARBA00022729"/>
    </source>
</evidence>
<dbReference type="Gene3D" id="2.40.160.60">
    <property type="entry name" value="Outer membrane protein transport protein (OMPP1/FadL/TodX)"/>
    <property type="match status" value="1"/>
</dbReference>
<feature type="signal peptide" evidence="8">
    <location>
        <begin position="1"/>
        <end position="20"/>
    </location>
</feature>
<dbReference type="EMBL" id="CP019288">
    <property type="protein sequence ID" value="QHI37018.1"/>
    <property type="molecule type" value="Genomic_DNA"/>
</dbReference>
<reference evidence="9 10" key="1">
    <citation type="journal article" date="2013" name="Int. J. Syst. Evol. Microbiol.">
        <title>Kordia antarctica sp. nov., isolated from Antarctic seawater.</title>
        <authorList>
            <person name="Baek K."/>
            <person name="Choi A."/>
            <person name="Kang I."/>
            <person name="Lee K."/>
            <person name="Cho J.C."/>
        </authorList>
    </citation>
    <scope>NUCLEOTIDE SEQUENCE [LARGE SCALE GENOMIC DNA]</scope>
    <source>
        <strain evidence="9 10">IMCC3317</strain>
    </source>
</reference>
<keyword evidence="7" id="KW-0998">Cell outer membrane</keyword>
<dbReference type="Pfam" id="PF03349">
    <property type="entry name" value="Toluene_X"/>
    <property type="match status" value="1"/>
</dbReference>
<dbReference type="KEGG" id="kan:IMCC3317_23890"/>
<dbReference type="GO" id="GO:0009279">
    <property type="term" value="C:cell outer membrane"/>
    <property type="evidence" value="ECO:0007669"/>
    <property type="project" value="UniProtKB-SubCell"/>
</dbReference>
<name>A0A7L4ZJX2_9FLAO</name>
<dbReference type="OrthoDB" id="1491239at2"/>